<dbReference type="STRING" id="161767.ENSAPEP00000020290"/>
<organism evidence="1 2">
    <name type="scientific">Amphiprion percula</name>
    <name type="common">Orange clownfish</name>
    <name type="synonym">Lutjanus percula</name>
    <dbReference type="NCBI Taxonomy" id="161767"/>
    <lineage>
        <taxon>Eukaryota</taxon>
        <taxon>Metazoa</taxon>
        <taxon>Chordata</taxon>
        <taxon>Craniata</taxon>
        <taxon>Vertebrata</taxon>
        <taxon>Euteleostomi</taxon>
        <taxon>Actinopterygii</taxon>
        <taxon>Neopterygii</taxon>
        <taxon>Teleostei</taxon>
        <taxon>Neoteleostei</taxon>
        <taxon>Acanthomorphata</taxon>
        <taxon>Ovalentaria</taxon>
        <taxon>Pomacentridae</taxon>
        <taxon>Amphiprion</taxon>
    </lineage>
</organism>
<evidence type="ECO:0000313" key="1">
    <source>
        <dbReference type="Ensembl" id="ENSAPEP00000020290.1"/>
    </source>
</evidence>
<reference evidence="1" key="3">
    <citation type="submission" date="2025-09" db="UniProtKB">
        <authorList>
            <consortium name="Ensembl"/>
        </authorList>
    </citation>
    <scope>IDENTIFICATION</scope>
</reference>
<evidence type="ECO:0000313" key="2">
    <source>
        <dbReference type="Proteomes" id="UP000265080"/>
    </source>
</evidence>
<accession>A0A3P8T4U1</accession>
<dbReference type="InterPro" id="IPR013877">
    <property type="entry name" value="YAP-bd/ALF4/Glomulin"/>
</dbReference>
<dbReference type="GO" id="GO:0055105">
    <property type="term" value="F:ubiquitin-protein transferase inhibitor activity"/>
    <property type="evidence" value="ECO:0007669"/>
    <property type="project" value="TreeGrafter"/>
</dbReference>
<dbReference type="InterPro" id="IPR019516">
    <property type="entry name" value="Glomulin/ALF4"/>
</dbReference>
<keyword evidence="2" id="KW-1185">Reference proteome</keyword>
<name>A0A3P8T4U1_AMPPE</name>
<dbReference type="GO" id="GO:0005737">
    <property type="term" value="C:cytoplasm"/>
    <property type="evidence" value="ECO:0007669"/>
    <property type="project" value="TreeGrafter"/>
</dbReference>
<reference evidence="1" key="2">
    <citation type="submission" date="2025-08" db="UniProtKB">
        <authorList>
            <consortium name="Ensembl"/>
        </authorList>
    </citation>
    <scope>IDENTIFICATION</scope>
</reference>
<dbReference type="AlphaFoldDB" id="A0A3P8T4U1"/>
<dbReference type="GeneTree" id="ENSGT00390000018446"/>
<proteinExistence type="predicted"/>
<dbReference type="PANTHER" id="PTHR15430">
    <property type="entry name" value="GLOMULIN"/>
    <property type="match status" value="1"/>
</dbReference>
<dbReference type="Proteomes" id="UP000265080">
    <property type="component" value="Chromosome 10"/>
</dbReference>
<sequence>MALEQLSDVVQRCQALPSDSYTAEDHDIFTIAGRSCIEEGNSAQVLSIVLDEKNQDMVRCMGWNLLPPLIPVLLKKEDKNLPQCLAIFNHLIQTCRPKELLIGLLEQLEQDDPDTIAESLHLLLSPLQKVLLCLGSRKPSSLGMTLSSVLDQVAKLPLPRTKEQEEDDVFSLCRCCTDLTDFVRPFVDEARQNLLTTKTHSEDIDKTTAGQDEMEDELATELLKFCMKTLSHPLLEVQLWDPDTLPVSPLRMFATEILETLRAIGESLPSLVYQPLLRRKQVPGFLEEEVRYPKESLASLAHLVFVHHLAADTFPSVFSPVFSLRCTMEHILLLLSRTEDFRIQKGLELYEKSLVRVEDGSLPADLLEIKTFLTVPQNLVKVMTICPRHDLRTRGLKVFQLSVDKFDTEAKYRFFQYMLKTSNHSGVEGYIIKNIKNQIDIALQPGNSNTWFEGVHLLPLLRKVLILPDGPETDLLQYLDRIMESLNLLRYLVIRDKVTENQTGIWTELYKIEDSFMKPLRVGINMSRAHYERELHNTMEAKKKKKAKEEESVLSVSVGDEKLPSMTSESQIQALHSALHTFDMIESVLVRIEELVQVKDDP</sequence>
<dbReference type="Pfam" id="PF08568">
    <property type="entry name" value="Kinetochor_Ybp2"/>
    <property type="match status" value="1"/>
</dbReference>
<dbReference type="PANTHER" id="PTHR15430:SF1">
    <property type="entry name" value="GLOMULIN"/>
    <property type="match status" value="1"/>
</dbReference>
<reference evidence="1 2" key="1">
    <citation type="submission" date="2018-03" db="EMBL/GenBank/DDBJ databases">
        <title>Finding Nemo's genes: A chromosome-scale reference assembly of the genome of the orange clownfish Amphiprion percula.</title>
        <authorList>
            <person name="Lehmann R."/>
        </authorList>
    </citation>
    <scope>NUCLEOTIDE SEQUENCE</scope>
</reference>
<dbReference type="OMA" id="TLCPMEH"/>
<dbReference type="Ensembl" id="ENSAPET00000020834.1">
    <property type="protein sequence ID" value="ENSAPEP00000020290.1"/>
    <property type="gene ID" value="ENSAPEG00000014490.1"/>
</dbReference>
<protein>
    <submittedName>
        <fullName evidence="1">Glomulin, FKBP associated protein a</fullName>
    </submittedName>
</protein>